<dbReference type="HOGENOM" id="CLU_128755_0_0_7"/>
<evidence type="ECO:0000313" key="3">
    <source>
        <dbReference type="Proteomes" id="UP000001784"/>
    </source>
</evidence>
<dbReference type="InterPro" id="IPR004942">
    <property type="entry name" value="Roadblock/LAMTOR2_dom"/>
</dbReference>
<evidence type="ECO:0000259" key="1">
    <source>
        <dbReference type="SMART" id="SM00960"/>
    </source>
</evidence>
<evidence type="ECO:0000313" key="2">
    <source>
        <dbReference type="EMBL" id="ABK16018.1"/>
    </source>
</evidence>
<dbReference type="OrthoDB" id="9790687at2"/>
<gene>
    <name evidence="2" type="ordered locus">Sfum_0317</name>
</gene>
<dbReference type="SUPFAM" id="SSF103196">
    <property type="entry name" value="Roadblock/LC7 domain"/>
    <property type="match status" value="1"/>
</dbReference>
<dbReference type="STRING" id="335543.Sfum_0317"/>
<dbReference type="eggNOG" id="COG2018">
    <property type="taxonomic scope" value="Bacteria"/>
</dbReference>
<proteinExistence type="predicted"/>
<dbReference type="Proteomes" id="UP000001784">
    <property type="component" value="Chromosome"/>
</dbReference>
<dbReference type="Gene3D" id="3.30.450.30">
    <property type="entry name" value="Dynein light chain 2a, cytoplasmic"/>
    <property type="match status" value="1"/>
</dbReference>
<dbReference type="AlphaFoldDB" id="A0LF16"/>
<dbReference type="GO" id="GO:0005085">
    <property type="term" value="F:guanyl-nucleotide exchange factor activity"/>
    <property type="evidence" value="ECO:0007669"/>
    <property type="project" value="InterPro"/>
</dbReference>
<dbReference type="KEGG" id="sfu:Sfum_0317"/>
<protein>
    <submittedName>
        <fullName evidence="2">Roadblock/LC7 family protein</fullName>
    </submittedName>
</protein>
<dbReference type="Pfam" id="PF03259">
    <property type="entry name" value="Robl_LC7"/>
    <property type="match status" value="1"/>
</dbReference>
<dbReference type="RefSeq" id="WP_011697191.1">
    <property type="nucleotide sequence ID" value="NC_008554.1"/>
</dbReference>
<dbReference type="GO" id="GO:0060090">
    <property type="term" value="F:molecular adaptor activity"/>
    <property type="evidence" value="ECO:0007669"/>
    <property type="project" value="InterPro"/>
</dbReference>
<keyword evidence="3" id="KW-1185">Reference proteome</keyword>
<feature type="domain" description="Roadblock/LAMTOR2" evidence="1">
    <location>
        <begin position="13"/>
        <end position="103"/>
    </location>
</feature>
<dbReference type="InParanoid" id="A0LF16"/>
<accession>A0LF16</accession>
<dbReference type="InterPro" id="IPR037587">
    <property type="entry name" value="LAMTOR2-like"/>
</dbReference>
<organism evidence="2 3">
    <name type="scientific">Syntrophobacter fumaroxidans (strain DSM 10017 / MPOB)</name>
    <dbReference type="NCBI Taxonomy" id="335543"/>
    <lineage>
        <taxon>Bacteria</taxon>
        <taxon>Pseudomonadati</taxon>
        <taxon>Thermodesulfobacteriota</taxon>
        <taxon>Syntrophobacteria</taxon>
        <taxon>Syntrophobacterales</taxon>
        <taxon>Syntrophobacteraceae</taxon>
        <taxon>Syntrophobacter</taxon>
    </lineage>
</organism>
<reference evidence="2 3" key="1">
    <citation type="submission" date="2006-10" db="EMBL/GenBank/DDBJ databases">
        <title>Complete sequence of Syntrophobacter fumaroxidans MPOB.</title>
        <authorList>
            <consortium name="US DOE Joint Genome Institute"/>
            <person name="Copeland A."/>
            <person name="Lucas S."/>
            <person name="Lapidus A."/>
            <person name="Barry K."/>
            <person name="Detter J.C."/>
            <person name="Glavina del Rio T."/>
            <person name="Hammon N."/>
            <person name="Israni S."/>
            <person name="Pitluck S."/>
            <person name="Goltsman E.G."/>
            <person name="Martinez M."/>
            <person name="Schmutz J."/>
            <person name="Larimer F."/>
            <person name="Land M."/>
            <person name="Hauser L."/>
            <person name="Kyrpides N."/>
            <person name="Kim E."/>
            <person name="Boone D.R."/>
            <person name="Brockman F."/>
            <person name="Culley D."/>
            <person name="Ferry J."/>
            <person name="Gunsalus R."/>
            <person name="McInerney M.J."/>
            <person name="Morrison M."/>
            <person name="Plugge C."/>
            <person name="Rohlin L."/>
            <person name="Scholten J."/>
            <person name="Sieber J."/>
            <person name="Stams A.J.M."/>
            <person name="Worm P."/>
            <person name="Henstra A.M."/>
            <person name="Richardson P."/>
        </authorList>
    </citation>
    <scope>NUCLEOTIDE SEQUENCE [LARGE SCALE GENOMIC DNA]</scope>
    <source>
        <strain evidence="3">DSM 10017 / MPOB</strain>
    </source>
</reference>
<dbReference type="EMBL" id="CP000478">
    <property type="protein sequence ID" value="ABK16018.1"/>
    <property type="molecule type" value="Genomic_DNA"/>
</dbReference>
<dbReference type="GO" id="GO:0032008">
    <property type="term" value="P:positive regulation of TOR signaling"/>
    <property type="evidence" value="ECO:0007669"/>
    <property type="project" value="InterPro"/>
</dbReference>
<name>A0LF16_SYNFM</name>
<sequence>MSLIVTREQILQLESIVGKELLDAGADHVIIVDMSGNLIMQQGSMHMEDIFSLAALSAANFAATAEIAKLIGEEDFSLLFHKGDKRNIHFSRLGREHIIITLFNESVSLGLIRLKLNRAIEQMASIFKGLEGKNKWPL</sequence>
<dbReference type="PANTHER" id="PTHR13323">
    <property type="entry name" value="LATE ENDOSOMAL/LYSOSOMAL MP1 INTERACTING PROTEIN"/>
    <property type="match status" value="1"/>
</dbReference>
<dbReference type="SMART" id="SM00960">
    <property type="entry name" value="Robl_LC7"/>
    <property type="match status" value="1"/>
</dbReference>